<dbReference type="Pfam" id="PF01370">
    <property type="entry name" value="Epimerase"/>
    <property type="match status" value="1"/>
</dbReference>
<gene>
    <name evidence="3" type="ORF">FAUST_10047</name>
</gene>
<dbReference type="Proteomes" id="UP000537989">
    <property type="component" value="Unassembled WGS sequence"/>
</dbReference>
<keyword evidence="1" id="KW-1133">Transmembrane helix</keyword>
<comment type="caution">
    <text evidence="3">The sequence shown here is derived from an EMBL/GenBank/DDBJ whole genome shotgun (WGS) entry which is preliminary data.</text>
</comment>
<dbReference type="EMBL" id="JAAMOD010000368">
    <property type="protein sequence ID" value="KAF5230024.1"/>
    <property type="molecule type" value="Genomic_DNA"/>
</dbReference>
<accession>A0AAN6BVN0</accession>
<evidence type="ECO:0000259" key="2">
    <source>
        <dbReference type="Pfam" id="PF01370"/>
    </source>
</evidence>
<protein>
    <recommendedName>
        <fullName evidence="2">NAD-dependent epimerase/dehydratase domain-containing protein</fullName>
    </recommendedName>
</protein>
<feature type="domain" description="NAD-dependent epimerase/dehydratase" evidence="2">
    <location>
        <begin position="14"/>
        <end position="66"/>
    </location>
</feature>
<name>A0AAN6BVN0_FUSAU</name>
<evidence type="ECO:0000256" key="1">
    <source>
        <dbReference type="SAM" id="Phobius"/>
    </source>
</evidence>
<keyword evidence="1" id="KW-0472">Membrane</keyword>
<evidence type="ECO:0000313" key="4">
    <source>
        <dbReference type="Proteomes" id="UP000537989"/>
    </source>
</evidence>
<dbReference type="InterPro" id="IPR001509">
    <property type="entry name" value="Epimerase_deHydtase"/>
</dbReference>
<reference evidence="3 4" key="1">
    <citation type="submission" date="2020-02" db="EMBL/GenBank/DDBJ databases">
        <title>Identification and distribution of gene clusters putatively required for synthesis of sphingolipid metabolism inhibitors in phylogenetically diverse species of the filamentous fungus Fusarium.</title>
        <authorList>
            <person name="Kim H.-S."/>
            <person name="Busman M."/>
            <person name="Brown D.W."/>
            <person name="Divon H."/>
            <person name="Uhlig S."/>
            <person name="Proctor R.H."/>
        </authorList>
    </citation>
    <scope>NUCLEOTIDE SEQUENCE [LARGE SCALE GENOMIC DNA]</scope>
    <source>
        <strain evidence="3 4">NRRL 2903</strain>
    </source>
</reference>
<keyword evidence="4" id="KW-1185">Reference proteome</keyword>
<keyword evidence="1" id="KW-0812">Transmembrane</keyword>
<feature type="transmembrane region" description="Helical" evidence="1">
    <location>
        <begin position="12"/>
        <end position="32"/>
    </location>
</feature>
<proteinExistence type="predicted"/>
<dbReference type="Gene3D" id="3.40.50.720">
    <property type="entry name" value="NAD(P)-binding Rossmann-like Domain"/>
    <property type="match status" value="1"/>
</dbReference>
<dbReference type="AlphaFoldDB" id="A0AAN6BVN0"/>
<organism evidence="3 4">
    <name type="scientific">Fusarium austroamericanum</name>
    <dbReference type="NCBI Taxonomy" id="282268"/>
    <lineage>
        <taxon>Eukaryota</taxon>
        <taxon>Fungi</taxon>
        <taxon>Dikarya</taxon>
        <taxon>Ascomycota</taxon>
        <taxon>Pezizomycotina</taxon>
        <taxon>Sordariomycetes</taxon>
        <taxon>Hypocreomycetidae</taxon>
        <taxon>Hypocreales</taxon>
        <taxon>Nectriaceae</taxon>
        <taxon>Fusarium</taxon>
    </lineage>
</organism>
<dbReference type="SUPFAM" id="SSF51735">
    <property type="entry name" value="NAD(P)-binding Rossmann-fold domains"/>
    <property type="match status" value="1"/>
</dbReference>
<sequence>MSSLTVDIPTGSWILVTGATGFVAGHVIRQFLQRGYNVRGTVRDTAKAQWLIDEHFKPYADSGAFELVTVKDPVGPLINFNQGDLP</sequence>
<dbReference type="InterPro" id="IPR036291">
    <property type="entry name" value="NAD(P)-bd_dom_sf"/>
</dbReference>
<evidence type="ECO:0000313" key="3">
    <source>
        <dbReference type="EMBL" id="KAF5230024.1"/>
    </source>
</evidence>